<gene>
    <name evidence="1" type="ORF">METZ01_LOCUS181221</name>
</gene>
<evidence type="ECO:0000313" key="1">
    <source>
        <dbReference type="EMBL" id="SVB28367.1"/>
    </source>
</evidence>
<dbReference type="InterPro" id="IPR012340">
    <property type="entry name" value="NA-bd_OB-fold"/>
</dbReference>
<dbReference type="EMBL" id="UINC01035640">
    <property type="protein sequence ID" value="SVB28367.1"/>
    <property type="molecule type" value="Genomic_DNA"/>
</dbReference>
<organism evidence="1">
    <name type="scientific">marine metagenome</name>
    <dbReference type="NCBI Taxonomy" id="408172"/>
    <lineage>
        <taxon>unclassified sequences</taxon>
        <taxon>metagenomes</taxon>
        <taxon>ecological metagenomes</taxon>
    </lineage>
</organism>
<reference evidence="1" key="1">
    <citation type="submission" date="2018-05" db="EMBL/GenBank/DDBJ databases">
        <authorList>
            <person name="Lanie J.A."/>
            <person name="Ng W.-L."/>
            <person name="Kazmierczak K.M."/>
            <person name="Andrzejewski T.M."/>
            <person name="Davidsen T.M."/>
            <person name="Wayne K.J."/>
            <person name="Tettelin H."/>
            <person name="Glass J.I."/>
            <person name="Rusch D."/>
            <person name="Podicherti R."/>
            <person name="Tsui H.-C.T."/>
            <person name="Winkler M.E."/>
        </authorList>
    </citation>
    <scope>NUCLEOTIDE SEQUENCE</scope>
</reference>
<evidence type="ECO:0008006" key="2">
    <source>
        <dbReference type="Google" id="ProtNLM"/>
    </source>
</evidence>
<dbReference type="Gene3D" id="2.40.50.140">
    <property type="entry name" value="Nucleic acid-binding proteins"/>
    <property type="match status" value="1"/>
</dbReference>
<name>A0A382CSX1_9ZZZZ</name>
<dbReference type="SUPFAM" id="SSF50249">
    <property type="entry name" value="Nucleic acid-binding proteins"/>
    <property type="match status" value="1"/>
</dbReference>
<feature type="non-terminal residue" evidence="1">
    <location>
        <position position="41"/>
    </location>
</feature>
<dbReference type="AlphaFoldDB" id="A0A382CSX1"/>
<sequence>MSLKTFKPYTKSTRGTVLVDKTGLWKGKPFKKLVQQKNAMK</sequence>
<protein>
    <recommendedName>
        <fullName evidence="2">50S ribosomal protein L2</fullName>
    </recommendedName>
</protein>
<accession>A0A382CSX1</accession>
<proteinExistence type="predicted"/>